<name>A0A345XT44_9ACTN</name>
<protein>
    <submittedName>
        <fullName evidence="1">Uncharacterized protein</fullName>
    </submittedName>
</protein>
<proteinExistence type="predicted"/>
<organism evidence="1 2">
    <name type="scientific">Streptomyces armeniacus</name>
    <dbReference type="NCBI Taxonomy" id="83291"/>
    <lineage>
        <taxon>Bacteria</taxon>
        <taxon>Bacillati</taxon>
        <taxon>Actinomycetota</taxon>
        <taxon>Actinomycetes</taxon>
        <taxon>Kitasatosporales</taxon>
        <taxon>Streptomycetaceae</taxon>
        <taxon>Streptomyces</taxon>
    </lineage>
</organism>
<evidence type="ECO:0000313" key="2">
    <source>
        <dbReference type="Proteomes" id="UP000254425"/>
    </source>
</evidence>
<dbReference type="Proteomes" id="UP000254425">
    <property type="component" value="Chromosome"/>
</dbReference>
<dbReference type="AlphaFoldDB" id="A0A345XT44"/>
<dbReference type="EMBL" id="CP031320">
    <property type="protein sequence ID" value="AXK34810.1"/>
    <property type="molecule type" value="Genomic_DNA"/>
</dbReference>
<dbReference type="KEGG" id="sarm:DVA86_21300"/>
<gene>
    <name evidence="1" type="ORF">DVA86_21300</name>
</gene>
<sequence>MGALPAVEIVHLDFAAVSTVSSLVREGHSWRIAHAVHLARPSLEWPDGLPVLTSEPDAYAALKLVRTLRVPS</sequence>
<reference evidence="1 2" key="1">
    <citation type="submission" date="2018-07" db="EMBL/GenBank/DDBJ databases">
        <title>Draft genome of the type strain Streptomyces armeniacus ATCC 15676.</title>
        <authorList>
            <person name="Labana P."/>
            <person name="Gosse J.T."/>
            <person name="Boddy C.N."/>
        </authorList>
    </citation>
    <scope>NUCLEOTIDE SEQUENCE [LARGE SCALE GENOMIC DNA]</scope>
    <source>
        <strain evidence="1 2">ATCC 15676</strain>
    </source>
</reference>
<accession>A0A345XT44</accession>
<evidence type="ECO:0000313" key="1">
    <source>
        <dbReference type="EMBL" id="AXK34810.1"/>
    </source>
</evidence>
<keyword evidence="2" id="KW-1185">Reference proteome</keyword>
<dbReference type="RefSeq" id="WP_208880530.1">
    <property type="nucleotide sequence ID" value="NZ_CP031320.1"/>
</dbReference>